<reference evidence="2" key="1">
    <citation type="submission" date="2020-08" db="EMBL/GenBank/DDBJ databases">
        <authorList>
            <person name="Hu Y."/>
            <person name="Nguyen S.V."/>
            <person name="Li F."/>
            <person name="Fanning S."/>
        </authorList>
    </citation>
    <scope>NUCLEOTIDE SEQUENCE</scope>
    <source>
        <strain evidence="2">SYSU D8009</strain>
    </source>
</reference>
<dbReference type="PANTHER" id="PTHR45947">
    <property type="entry name" value="SULFOQUINOVOSYL TRANSFERASE SQD2"/>
    <property type="match status" value="1"/>
</dbReference>
<dbReference type="SUPFAM" id="SSF53756">
    <property type="entry name" value="UDP-Glycosyltransferase/glycogen phosphorylase"/>
    <property type="match status" value="1"/>
</dbReference>
<protein>
    <submittedName>
        <fullName evidence="2">Glycosyltransferase family 4 protein</fullName>
    </submittedName>
</protein>
<evidence type="ECO:0000313" key="3">
    <source>
        <dbReference type="Proteomes" id="UP000600101"/>
    </source>
</evidence>
<dbReference type="InterPro" id="IPR028098">
    <property type="entry name" value="Glyco_trans_4-like_N"/>
</dbReference>
<keyword evidence="3" id="KW-1185">Reference proteome</keyword>
<dbReference type="AlphaFoldDB" id="A0A9X0UG10"/>
<dbReference type="Proteomes" id="UP000600101">
    <property type="component" value="Unassembled WGS sequence"/>
</dbReference>
<feature type="domain" description="Glycosyltransferase subfamily 4-like N-terminal" evidence="1">
    <location>
        <begin position="14"/>
        <end position="179"/>
    </location>
</feature>
<sequence>MKILYSHRIQSRDGMSVHLESMVAALRAEGHEVRVVGPAAYAEASLGGESRLTALLRRWLPGAAAELAELAYSIPAYLRLARAAAGFRPDAIYERYNLFFLSGALLARRRQVPFLVEVNAPLAEERSRFGGLTLQRLARWTERFVWRTASHVLPVTEVLAGHVRNAGVPAARIVVVPNGIEIAEFPTPAPAPAPAKPVVTLGFVGFVRDWHGLDTVVREIAGFRGATPLELLVVGEGPARPGLELLAAELGIADRVRFTGLAERQAVPSLVAGFDIALQPAAVAYASPLKVFEYMAAGRAIVAPDQPNIREVLEHERTALLFEGGKPGAMWAAVKRLATDPVLRARLGAAARAEVLARDLTWSGNARRAVALAEAEIARRAKAAPEAAR</sequence>
<dbReference type="EMBL" id="JACOMF010000005">
    <property type="protein sequence ID" value="MBC4014890.1"/>
    <property type="molecule type" value="Genomic_DNA"/>
</dbReference>
<dbReference type="Pfam" id="PF13692">
    <property type="entry name" value="Glyco_trans_1_4"/>
    <property type="match status" value="1"/>
</dbReference>
<dbReference type="GO" id="GO:0016757">
    <property type="term" value="F:glycosyltransferase activity"/>
    <property type="evidence" value="ECO:0007669"/>
    <property type="project" value="UniProtKB-ARBA"/>
</dbReference>
<dbReference type="Pfam" id="PF13579">
    <property type="entry name" value="Glyco_trans_4_4"/>
    <property type="match status" value="1"/>
</dbReference>
<gene>
    <name evidence="2" type="ORF">H7965_06085</name>
</gene>
<comment type="caution">
    <text evidence="2">The sequence shown here is derived from an EMBL/GenBank/DDBJ whole genome shotgun (WGS) entry which is preliminary data.</text>
</comment>
<dbReference type="PANTHER" id="PTHR45947:SF3">
    <property type="entry name" value="SULFOQUINOVOSYL TRANSFERASE SQD2"/>
    <property type="match status" value="1"/>
</dbReference>
<accession>A0A9X0UG10</accession>
<proteinExistence type="predicted"/>
<dbReference type="Gene3D" id="3.40.50.2000">
    <property type="entry name" value="Glycogen Phosphorylase B"/>
    <property type="match status" value="2"/>
</dbReference>
<dbReference type="CDD" id="cd03794">
    <property type="entry name" value="GT4_WbuB-like"/>
    <property type="match status" value="1"/>
</dbReference>
<name>A0A9X0UG10_9PROT</name>
<dbReference type="InterPro" id="IPR050194">
    <property type="entry name" value="Glycosyltransferase_grp1"/>
</dbReference>
<evidence type="ECO:0000313" key="2">
    <source>
        <dbReference type="EMBL" id="MBC4014890.1"/>
    </source>
</evidence>
<evidence type="ECO:0000259" key="1">
    <source>
        <dbReference type="Pfam" id="PF13579"/>
    </source>
</evidence>
<dbReference type="RefSeq" id="WP_186769668.1">
    <property type="nucleotide sequence ID" value="NZ_JACOMF010000005.1"/>
</dbReference>
<organism evidence="2 3">
    <name type="scientific">Siccirubricoccus deserti</name>
    <dbReference type="NCBI Taxonomy" id="2013562"/>
    <lineage>
        <taxon>Bacteria</taxon>
        <taxon>Pseudomonadati</taxon>
        <taxon>Pseudomonadota</taxon>
        <taxon>Alphaproteobacteria</taxon>
        <taxon>Acetobacterales</taxon>
        <taxon>Roseomonadaceae</taxon>
        <taxon>Siccirubricoccus</taxon>
    </lineage>
</organism>